<accession>A0A6N8IT57</accession>
<dbReference type="AlphaFoldDB" id="A0A6N8IT57"/>
<dbReference type="InterPro" id="IPR037401">
    <property type="entry name" value="SnoaL-like"/>
</dbReference>
<comment type="caution">
    <text evidence="2">The sequence shown here is derived from an EMBL/GenBank/DDBJ whole genome shotgun (WGS) entry which is preliminary data.</text>
</comment>
<organism evidence="2 3">
    <name type="scientific">Ramlibacter pinisoli</name>
    <dbReference type="NCBI Taxonomy" id="2682844"/>
    <lineage>
        <taxon>Bacteria</taxon>
        <taxon>Pseudomonadati</taxon>
        <taxon>Pseudomonadota</taxon>
        <taxon>Betaproteobacteria</taxon>
        <taxon>Burkholderiales</taxon>
        <taxon>Comamonadaceae</taxon>
        <taxon>Ramlibacter</taxon>
    </lineage>
</organism>
<feature type="domain" description="SnoaL-like" evidence="1">
    <location>
        <begin position="9"/>
        <end position="112"/>
    </location>
</feature>
<dbReference type="EMBL" id="WSEL01000003">
    <property type="protein sequence ID" value="MVQ30119.1"/>
    <property type="molecule type" value="Genomic_DNA"/>
</dbReference>
<keyword evidence="3" id="KW-1185">Reference proteome</keyword>
<proteinExistence type="predicted"/>
<evidence type="ECO:0000259" key="1">
    <source>
        <dbReference type="Pfam" id="PF12680"/>
    </source>
</evidence>
<dbReference type="Pfam" id="PF12680">
    <property type="entry name" value="SnoaL_2"/>
    <property type="match status" value="1"/>
</dbReference>
<reference evidence="2 3" key="1">
    <citation type="submission" date="2019-12" db="EMBL/GenBank/DDBJ databases">
        <authorList>
            <person name="Huq M.A."/>
        </authorList>
    </citation>
    <scope>NUCLEOTIDE SEQUENCE [LARGE SCALE GENOMIC DNA]</scope>
    <source>
        <strain evidence="2 3">MAH-25</strain>
    </source>
</reference>
<evidence type="ECO:0000313" key="3">
    <source>
        <dbReference type="Proteomes" id="UP000469385"/>
    </source>
</evidence>
<protein>
    <submittedName>
        <fullName evidence="2">Nuclear transport factor 2 family protein</fullName>
    </submittedName>
</protein>
<dbReference type="InterPro" id="IPR032710">
    <property type="entry name" value="NTF2-like_dom_sf"/>
</dbReference>
<dbReference type="RefSeq" id="WP_157398040.1">
    <property type="nucleotide sequence ID" value="NZ_WSEL01000003.1"/>
</dbReference>
<evidence type="ECO:0000313" key="2">
    <source>
        <dbReference type="EMBL" id="MVQ30119.1"/>
    </source>
</evidence>
<dbReference type="Gene3D" id="3.10.450.50">
    <property type="match status" value="1"/>
</dbReference>
<name>A0A6N8IT57_9BURK</name>
<dbReference type="SUPFAM" id="SSF54427">
    <property type="entry name" value="NTF2-like"/>
    <property type="match status" value="1"/>
</dbReference>
<sequence length="127" mass="14136">MNPSIDDLQAFADAWNRHDIEALMGFMAEDCVFEASAGSDVCGTRYAGRDAVRAGFSEVWKTFPDAQWRAPCHFVCGDRGVSEWTFTGTRTDGTRVEVNGCDLFTFREGKIATKNSYRKTRLPVPVA</sequence>
<gene>
    <name evidence="2" type="ORF">GON04_11710</name>
</gene>
<dbReference type="Proteomes" id="UP000469385">
    <property type="component" value="Unassembled WGS sequence"/>
</dbReference>